<reference evidence="3 4" key="1">
    <citation type="journal article" date="2019" name="Nat. Ecol. Evol.">
        <title>Megaphylogeny resolves global patterns of mushroom evolution.</title>
        <authorList>
            <person name="Varga T."/>
            <person name="Krizsan K."/>
            <person name="Foldi C."/>
            <person name="Dima B."/>
            <person name="Sanchez-Garcia M."/>
            <person name="Sanchez-Ramirez S."/>
            <person name="Szollosi G.J."/>
            <person name="Szarkandi J.G."/>
            <person name="Papp V."/>
            <person name="Albert L."/>
            <person name="Andreopoulos W."/>
            <person name="Angelini C."/>
            <person name="Antonin V."/>
            <person name="Barry K.W."/>
            <person name="Bougher N.L."/>
            <person name="Buchanan P."/>
            <person name="Buyck B."/>
            <person name="Bense V."/>
            <person name="Catcheside P."/>
            <person name="Chovatia M."/>
            <person name="Cooper J."/>
            <person name="Damon W."/>
            <person name="Desjardin D."/>
            <person name="Finy P."/>
            <person name="Geml J."/>
            <person name="Haridas S."/>
            <person name="Hughes K."/>
            <person name="Justo A."/>
            <person name="Karasinski D."/>
            <person name="Kautmanova I."/>
            <person name="Kiss B."/>
            <person name="Kocsube S."/>
            <person name="Kotiranta H."/>
            <person name="LaButti K.M."/>
            <person name="Lechner B.E."/>
            <person name="Liimatainen K."/>
            <person name="Lipzen A."/>
            <person name="Lukacs Z."/>
            <person name="Mihaltcheva S."/>
            <person name="Morgado L.N."/>
            <person name="Niskanen T."/>
            <person name="Noordeloos M.E."/>
            <person name="Ohm R.A."/>
            <person name="Ortiz-Santana B."/>
            <person name="Ovrebo C."/>
            <person name="Racz N."/>
            <person name="Riley R."/>
            <person name="Savchenko A."/>
            <person name="Shiryaev A."/>
            <person name="Soop K."/>
            <person name="Spirin V."/>
            <person name="Szebenyi C."/>
            <person name="Tomsovsky M."/>
            <person name="Tulloss R.E."/>
            <person name="Uehling J."/>
            <person name="Grigoriev I.V."/>
            <person name="Vagvolgyi C."/>
            <person name="Papp T."/>
            <person name="Martin F.M."/>
            <person name="Miettinen O."/>
            <person name="Hibbett D.S."/>
            <person name="Nagy L.G."/>
        </authorList>
    </citation>
    <scope>NUCLEOTIDE SEQUENCE [LARGE SCALE GENOMIC DNA]</scope>
    <source>
        <strain evidence="3 4">CBS 166.37</strain>
    </source>
</reference>
<dbReference type="InterPro" id="IPR007111">
    <property type="entry name" value="NACHT_NTPase"/>
</dbReference>
<gene>
    <name evidence="3" type="ORF">BDQ12DRAFT_723742</name>
</gene>
<organism evidence="3 4">
    <name type="scientific">Crucibulum laeve</name>
    <dbReference type="NCBI Taxonomy" id="68775"/>
    <lineage>
        <taxon>Eukaryota</taxon>
        <taxon>Fungi</taxon>
        <taxon>Dikarya</taxon>
        <taxon>Basidiomycota</taxon>
        <taxon>Agaricomycotina</taxon>
        <taxon>Agaricomycetes</taxon>
        <taxon>Agaricomycetidae</taxon>
        <taxon>Agaricales</taxon>
        <taxon>Agaricineae</taxon>
        <taxon>Nidulariaceae</taxon>
        <taxon>Crucibulum</taxon>
    </lineage>
</organism>
<name>A0A5C3LXY7_9AGAR</name>
<proteinExistence type="predicted"/>
<dbReference type="EMBL" id="ML213605">
    <property type="protein sequence ID" value="TFK37984.1"/>
    <property type="molecule type" value="Genomic_DNA"/>
</dbReference>
<evidence type="ECO:0000313" key="4">
    <source>
        <dbReference type="Proteomes" id="UP000308652"/>
    </source>
</evidence>
<dbReference type="SUPFAM" id="SSF52540">
    <property type="entry name" value="P-loop containing nucleoside triphosphate hydrolases"/>
    <property type="match status" value="1"/>
</dbReference>
<dbReference type="AlphaFoldDB" id="A0A5C3LXY7"/>
<evidence type="ECO:0000313" key="3">
    <source>
        <dbReference type="EMBL" id="TFK37984.1"/>
    </source>
</evidence>
<sequence>MSWVDVRERSPRIMWLHGPAGAGKSTIGQTTAERCNVEGKLIAAFFFSRTTAGRNTESRLFSTLAYQLALSVPDSRARIEDTIINDPTLLTRSLQTQVQRLIIDPLSSHHHRGTSAPHLIIIDGLDECENSNSAHARILQAIANALQRFDVSVCVLITSRPEEDIRNTFNADELCAISIRLALDDSFSPQKDIEVFLQSKFSELKRKHPVRSLSETQFIYASTVMHYISDVRHHPTKRLDIVLGIAPRGDDRPFAQLDALYLHIFSCIPDLLGTSRVIGALLLKYSLETKSPAMIDKFLHLAPGDTYLLLSDLHSVLSIPDGSSSKTLIRLLHASLGDFLLDQSRSGEYFINVADVHADFAECCFRHCIRGRASRYPLDGARFAIQNASVVADLEEYLLGLPVSQLRMEYPWLSEEKLQQLWKAITQYLKKCDDQYSHIVAHMTNNVHLAIPGVEDEVHTTSNVHLAIPGVEDEVPSCFSCRWLRK</sequence>
<evidence type="ECO:0000256" key="1">
    <source>
        <dbReference type="ARBA" id="ARBA00022737"/>
    </source>
</evidence>
<keyword evidence="4" id="KW-1185">Reference proteome</keyword>
<feature type="domain" description="NACHT" evidence="2">
    <location>
        <begin position="12"/>
        <end position="161"/>
    </location>
</feature>
<dbReference type="InterPro" id="IPR056884">
    <property type="entry name" value="NPHP3-like_N"/>
</dbReference>
<dbReference type="Gene3D" id="3.40.50.300">
    <property type="entry name" value="P-loop containing nucleotide triphosphate hydrolases"/>
    <property type="match status" value="1"/>
</dbReference>
<accession>A0A5C3LXY7</accession>
<dbReference type="PANTHER" id="PTHR10039">
    <property type="entry name" value="AMELOGENIN"/>
    <property type="match status" value="1"/>
</dbReference>
<dbReference type="STRING" id="68775.A0A5C3LXY7"/>
<keyword evidence="1" id="KW-0677">Repeat</keyword>
<dbReference type="OrthoDB" id="3014077at2759"/>
<dbReference type="Pfam" id="PF24883">
    <property type="entry name" value="NPHP3_N"/>
    <property type="match status" value="1"/>
</dbReference>
<dbReference type="PANTHER" id="PTHR10039:SF17">
    <property type="entry name" value="FUNGAL STAND N-TERMINAL GOODBYE DOMAIN-CONTAINING PROTEIN-RELATED"/>
    <property type="match status" value="1"/>
</dbReference>
<dbReference type="InterPro" id="IPR027417">
    <property type="entry name" value="P-loop_NTPase"/>
</dbReference>
<dbReference type="Proteomes" id="UP000308652">
    <property type="component" value="Unassembled WGS sequence"/>
</dbReference>
<evidence type="ECO:0000259" key="2">
    <source>
        <dbReference type="PROSITE" id="PS50837"/>
    </source>
</evidence>
<protein>
    <recommendedName>
        <fullName evidence="2">NACHT domain-containing protein</fullName>
    </recommendedName>
</protein>
<dbReference type="PROSITE" id="PS50837">
    <property type="entry name" value="NACHT"/>
    <property type="match status" value="1"/>
</dbReference>